<evidence type="ECO:0000313" key="5">
    <source>
        <dbReference type="Proteomes" id="UP001295423"/>
    </source>
</evidence>
<accession>A0AAD2FIL8</accession>
<feature type="region of interest" description="Disordered" evidence="1">
    <location>
        <begin position="667"/>
        <end position="724"/>
    </location>
</feature>
<feature type="transmembrane region" description="Helical" evidence="2">
    <location>
        <begin position="581"/>
        <end position="599"/>
    </location>
</feature>
<evidence type="ECO:0000256" key="2">
    <source>
        <dbReference type="SAM" id="Phobius"/>
    </source>
</evidence>
<keyword evidence="2" id="KW-1133">Transmembrane helix</keyword>
<keyword evidence="2" id="KW-0812">Transmembrane</keyword>
<reference evidence="4" key="1">
    <citation type="submission" date="2023-08" db="EMBL/GenBank/DDBJ databases">
        <authorList>
            <person name="Audoor S."/>
            <person name="Bilcke G."/>
        </authorList>
    </citation>
    <scope>NUCLEOTIDE SEQUENCE</scope>
</reference>
<feature type="compositionally biased region" description="Low complexity" evidence="1">
    <location>
        <begin position="532"/>
        <end position="547"/>
    </location>
</feature>
<keyword evidence="5" id="KW-1185">Reference proteome</keyword>
<feature type="region of interest" description="Disordered" evidence="1">
    <location>
        <begin position="731"/>
        <end position="750"/>
    </location>
</feature>
<feature type="compositionally biased region" description="Acidic residues" evidence="1">
    <location>
        <begin position="684"/>
        <end position="702"/>
    </location>
</feature>
<feature type="chain" id="PRO_5042017194" description="Membrane-associated protein" evidence="3">
    <location>
        <begin position="33"/>
        <end position="750"/>
    </location>
</feature>
<dbReference type="AlphaFoldDB" id="A0AAD2FIL8"/>
<evidence type="ECO:0000256" key="3">
    <source>
        <dbReference type="SAM" id="SignalP"/>
    </source>
</evidence>
<feature type="signal peptide" evidence="3">
    <location>
        <begin position="1"/>
        <end position="32"/>
    </location>
</feature>
<organism evidence="4 5">
    <name type="scientific">Cylindrotheca closterium</name>
    <dbReference type="NCBI Taxonomy" id="2856"/>
    <lineage>
        <taxon>Eukaryota</taxon>
        <taxon>Sar</taxon>
        <taxon>Stramenopiles</taxon>
        <taxon>Ochrophyta</taxon>
        <taxon>Bacillariophyta</taxon>
        <taxon>Bacillariophyceae</taxon>
        <taxon>Bacillariophycidae</taxon>
        <taxon>Bacillariales</taxon>
        <taxon>Bacillariaceae</taxon>
        <taxon>Cylindrotheca</taxon>
    </lineage>
</organism>
<evidence type="ECO:0000256" key="1">
    <source>
        <dbReference type="SAM" id="MobiDB-lite"/>
    </source>
</evidence>
<keyword evidence="3" id="KW-0732">Signal</keyword>
<gene>
    <name evidence="4" type="ORF">CYCCA115_LOCUS3901</name>
</gene>
<dbReference type="Proteomes" id="UP001295423">
    <property type="component" value="Unassembled WGS sequence"/>
</dbReference>
<comment type="caution">
    <text evidence="4">The sequence shown here is derived from an EMBL/GenBank/DDBJ whole genome shotgun (WGS) entry which is preliminary data.</text>
</comment>
<sequence>MTESRGISMRTTLLLAIIALCCWSSEWFSVQATPLQQQQQRQRHQERRHLQDATVQGLQSHFGANSFAGGMVIPSTNPNVAYITGQVGAYNCFIGAVSLINSDKTLTFISKQILEGAICQTLSLNSKESQLLLLATAEEGGLFTETRQTGSTRATQYGLIAPLLFAADGAQAILQPGLLLHDDPVQYPKALVMDPFHDDFAYLVSMHSESKEENTHTTIDSEPNFTYLRKYGSSYFITIRRILFNDQKILPNRAWSREYAVTPQNSFEANVVVSNMIYSKGNLLLVGYTQGSGNAFGNDVGSGISGYVTKFDTETGNVQDTPARVSLGTSSTSFTLLYDVCNDNKDADFIYITAFTGEQEIVLIKMNAQLLEIAWQVPFTSDQDVHDLMCAVDETSGVVYMAGVVADGGTVTGTVTEGSTTTTSLGRNDVFVTQLSTDSGNVNWLRQMGTAMDDRVASIQILTSSTVGGGLLMFGDSSGSLMASASKSNEVWIAQIPMDGNLPTTTEISSQVSNDGGNVPIGQPVYDDGDQIIPPDDTPNFPNTPADGGDDTNGGGGGDAPVINNSSSDDGAYDDDMLRPYGISAIIVLILFAIGLGIVRRKQIQQDRVTERALVFSYLQAFEPEDIDVRNSATGGWHGTYVGKLHRDGAASHSSVVKDNTFVDYDLGSPVSPSREPRRQFVIGDDDGEDDMELDDQADDDEYRNRYKTDDDYENENDQREMDAVDIRIAGTSSGYEEEEEKPSWGKEIV</sequence>
<feature type="region of interest" description="Disordered" evidence="1">
    <location>
        <begin position="504"/>
        <end position="568"/>
    </location>
</feature>
<evidence type="ECO:0000313" key="4">
    <source>
        <dbReference type="EMBL" id="CAJ1934561.1"/>
    </source>
</evidence>
<keyword evidence="2" id="KW-0472">Membrane</keyword>
<protein>
    <recommendedName>
        <fullName evidence="6">Membrane-associated protein</fullName>
    </recommendedName>
</protein>
<feature type="compositionally biased region" description="Polar residues" evidence="1">
    <location>
        <begin position="504"/>
        <end position="516"/>
    </location>
</feature>
<dbReference type="EMBL" id="CAKOGP040000336">
    <property type="protein sequence ID" value="CAJ1934561.1"/>
    <property type="molecule type" value="Genomic_DNA"/>
</dbReference>
<name>A0AAD2FIL8_9STRA</name>
<evidence type="ECO:0008006" key="6">
    <source>
        <dbReference type="Google" id="ProtNLM"/>
    </source>
</evidence>
<proteinExistence type="predicted"/>